<dbReference type="EMBL" id="FNAI01000003">
    <property type="protein sequence ID" value="SDE04988.1"/>
    <property type="molecule type" value="Genomic_DNA"/>
</dbReference>
<dbReference type="Pfam" id="PF12802">
    <property type="entry name" value="MarR_2"/>
    <property type="match status" value="1"/>
</dbReference>
<dbReference type="PANTHER" id="PTHR33164">
    <property type="entry name" value="TRANSCRIPTIONAL REGULATOR, MARR FAMILY"/>
    <property type="match status" value="1"/>
</dbReference>
<dbReference type="RefSeq" id="WP_091148638.1">
    <property type="nucleotide sequence ID" value="NZ_FNAI01000003.1"/>
</dbReference>
<dbReference type="Proteomes" id="UP000199072">
    <property type="component" value="Unassembled WGS sequence"/>
</dbReference>
<keyword evidence="3" id="KW-1185">Reference proteome</keyword>
<sequence>MESNKGTDRPDQERNIFRIFYVLKRALDEWGEHHLNLMHNPRFHITYMPFFMNIGLSGISNNELAMLMGVTKQAASRIVKELMASGYVRAEKNDIDQRSSMLYLTKAGEQFYIEVEQATKLLEQEYTKLIGVRNYDTTIDGLLKLIKFHESKPLK</sequence>
<protein>
    <submittedName>
        <fullName evidence="2">DNA-binding transcriptional regulator, MarR family</fullName>
    </submittedName>
</protein>
<name>A0A1G6ZQM7_9SPHI</name>
<dbReference type="InterPro" id="IPR039422">
    <property type="entry name" value="MarR/SlyA-like"/>
</dbReference>
<evidence type="ECO:0000313" key="2">
    <source>
        <dbReference type="EMBL" id="SDE04988.1"/>
    </source>
</evidence>
<dbReference type="PANTHER" id="PTHR33164:SF57">
    <property type="entry name" value="MARR-FAMILY TRANSCRIPTIONAL REGULATOR"/>
    <property type="match status" value="1"/>
</dbReference>
<proteinExistence type="predicted"/>
<dbReference type="SMART" id="SM00347">
    <property type="entry name" value="HTH_MARR"/>
    <property type="match status" value="1"/>
</dbReference>
<dbReference type="OrthoDB" id="793057at2"/>
<organism evidence="2 3">
    <name type="scientific">Mucilaginibacter pineti</name>
    <dbReference type="NCBI Taxonomy" id="1391627"/>
    <lineage>
        <taxon>Bacteria</taxon>
        <taxon>Pseudomonadati</taxon>
        <taxon>Bacteroidota</taxon>
        <taxon>Sphingobacteriia</taxon>
        <taxon>Sphingobacteriales</taxon>
        <taxon>Sphingobacteriaceae</taxon>
        <taxon>Mucilaginibacter</taxon>
    </lineage>
</organism>
<dbReference type="AlphaFoldDB" id="A0A1G6ZQM7"/>
<evidence type="ECO:0000313" key="3">
    <source>
        <dbReference type="Proteomes" id="UP000199072"/>
    </source>
</evidence>
<feature type="domain" description="HTH marR-type" evidence="1">
    <location>
        <begin position="9"/>
        <end position="147"/>
    </location>
</feature>
<dbReference type="GO" id="GO:0006950">
    <property type="term" value="P:response to stress"/>
    <property type="evidence" value="ECO:0007669"/>
    <property type="project" value="TreeGrafter"/>
</dbReference>
<dbReference type="SUPFAM" id="SSF46785">
    <property type="entry name" value="Winged helix' DNA-binding domain"/>
    <property type="match status" value="1"/>
</dbReference>
<dbReference type="InterPro" id="IPR000835">
    <property type="entry name" value="HTH_MarR-typ"/>
</dbReference>
<dbReference type="GO" id="GO:0003700">
    <property type="term" value="F:DNA-binding transcription factor activity"/>
    <property type="evidence" value="ECO:0007669"/>
    <property type="project" value="InterPro"/>
</dbReference>
<evidence type="ECO:0000259" key="1">
    <source>
        <dbReference type="PROSITE" id="PS50995"/>
    </source>
</evidence>
<dbReference type="InterPro" id="IPR036388">
    <property type="entry name" value="WH-like_DNA-bd_sf"/>
</dbReference>
<dbReference type="STRING" id="1391627.SAMN05216464_103459"/>
<reference evidence="2 3" key="1">
    <citation type="submission" date="2016-10" db="EMBL/GenBank/DDBJ databases">
        <authorList>
            <person name="de Groot N.N."/>
        </authorList>
    </citation>
    <scope>NUCLEOTIDE SEQUENCE [LARGE SCALE GENOMIC DNA]</scope>
    <source>
        <strain evidence="2 3">47C3B</strain>
    </source>
</reference>
<dbReference type="PROSITE" id="PS50995">
    <property type="entry name" value="HTH_MARR_2"/>
    <property type="match status" value="1"/>
</dbReference>
<keyword evidence="2" id="KW-0238">DNA-binding</keyword>
<dbReference type="GO" id="GO:0003677">
    <property type="term" value="F:DNA binding"/>
    <property type="evidence" value="ECO:0007669"/>
    <property type="project" value="UniProtKB-KW"/>
</dbReference>
<accession>A0A1G6ZQM7</accession>
<gene>
    <name evidence="2" type="ORF">SAMN05216464_103459</name>
</gene>
<dbReference type="Gene3D" id="1.10.10.10">
    <property type="entry name" value="Winged helix-like DNA-binding domain superfamily/Winged helix DNA-binding domain"/>
    <property type="match status" value="1"/>
</dbReference>
<dbReference type="InterPro" id="IPR036390">
    <property type="entry name" value="WH_DNA-bd_sf"/>
</dbReference>